<gene>
    <name evidence="2" type="ORF">SAMN06265380_101825</name>
</gene>
<dbReference type="Gene3D" id="1.10.150.20">
    <property type="entry name" value="5' to 3' exonuclease, C-terminal subdomain"/>
    <property type="match status" value="1"/>
</dbReference>
<accession>A0A521BFZ2</accession>
<proteinExistence type="predicted"/>
<feature type="domain" description="TfoX C-terminal" evidence="1">
    <location>
        <begin position="14"/>
        <end position="92"/>
    </location>
</feature>
<name>A0A521BFZ2_9RHOB</name>
<dbReference type="PANTHER" id="PTHR36121">
    <property type="entry name" value="PROTEIN SXY"/>
    <property type="match status" value="1"/>
</dbReference>
<evidence type="ECO:0000313" key="2">
    <source>
        <dbReference type="EMBL" id="SMO46025.1"/>
    </source>
</evidence>
<dbReference type="EMBL" id="FXTE01000001">
    <property type="protein sequence ID" value="SMO46025.1"/>
    <property type="molecule type" value="Genomic_DNA"/>
</dbReference>
<dbReference type="InterPro" id="IPR047525">
    <property type="entry name" value="TfoX-like"/>
</dbReference>
<dbReference type="PANTHER" id="PTHR36121:SF1">
    <property type="entry name" value="PROTEIN SXY"/>
    <property type="match status" value="1"/>
</dbReference>
<evidence type="ECO:0000313" key="3">
    <source>
        <dbReference type="Proteomes" id="UP000319555"/>
    </source>
</evidence>
<keyword evidence="3" id="KW-1185">Reference proteome</keyword>
<dbReference type="Proteomes" id="UP000319555">
    <property type="component" value="Unassembled WGS sequence"/>
</dbReference>
<reference evidence="2 3" key="1">
    <citation type="submission" date="2017-05" db="EMBL/GenBank/DDBJ databases">
        <authorList>
            <person name="Varghese N."/>
            <person name="Submissions S."/>
        </authorList>
    </citation>
    <scope>NUCLEOTIDE SEQUENCE [LARGE SCALE GENOMIC DNA]</scope>
    <source>
        <strain evidence="2 3">DSM 28009</strain>
    </source>
</reference>
<organism evidence="2 3">
    <name type="scientific">Ruegeria faecimaris</name>
    <dbReference type="NCBI Taxonomy" id="686389"/>
    <lineage>
        <taxon>Bacteria</taxon>
        <taxon>Pseudomonadati</taxon>
        <taxon>Pseudomonadota</taxon>
        <taxon>Alphaproteobacteria</taxon>
        <taxon>Rhodobacterales</taxon>
        <taxon>Roseobacteraceae</taxon>
        <taxon>Ruegeria</taxon>
    </lineage>
</organism>
<dbReference type="Pfam" id="PF04994">
    <property type="entry name" value="TfoX_C"/>
    <property type="match status" value="1"/>
</dbReference>
<sequence>MTVILTPVKTSIMSDPISTIRNLGPAYEQACARAGIHSAQQLREIGPDAAYAKLLQAGSRPHFIGYYVLVMGLQGRPWNDCKGEEKKALRQRFDAIKASNSTAPETKMIADLDGIGVRVSSDDLKPA</sequence>
<dbReference type="InterPro" id="IPR007077">
    <property type="entry name" value="TfoX_C"/>
</dbReference>
<dbReference type="AlphaFoldDB" id="A0A521BFZ2"/>
<evidence type="ECO:0000259" key="1">
    <source>
        <dbReference type="Pfam" id="PF04994"/>
    </source>
</evidence>
<protein>
    <submittedName>
        <fullName evidence="2">TfoX C-terminal domain-containing protein</fullName>
    </submittedName>
</protein>